<dbReference type="RefSeq" id="WP_188928465.1">
    <property type="nucleotide sequence ID" value="NZ_BMJC01000001.1"/>
</dbReference>
<name>A0A8J2XQQ5_9BACT</name>
<dbReference type="EMBL" id="BMJC01000001">
    <property type="protein sequence ID" value="GGA85981.1"/>
    <property type="molecule type" value="Genomic_DNA"/>
</dbReference>
<evidence type="ECO:0000313" key="1">
    <source>
        <dbReference type="EMBL" id="GGA85981.1"/>
    </source>
</evidence>
<dbReference type="Proteomes" id="UP000607559">
    <property type="component" value="Unassembled WGS sequence"/>
</dbReference>
<sequence>MNRWIIGFFILQIAIDLTHSVTVFPFVHYGMFSESFALPDSVEVLEVRVDGRLLRPTDFAIYRWDMVQIPLEAYEKQLATGDYAFDKEKLGAGMRKTGLSSLYNELKPNLDNTGSFIPWYKRYLSGLVGHPITTVQVNKAWYRWTAGRLRLIRIETFFNG</sequence>
<organism evidence="1 2">
    <name type="scientific">Puia dinghuensis</name>
    <dbReference type="NCBI Taxonomy" id="1792502"/>
    <lineage>
        <taxon>Bacteria</taxon>
        <taxon>Pseudomonadati</taxon>
        <taxon>Bacteroidota</taxon>
        <taxon>Chitinophagia</taxon>
        <taxon>Chitinophagales</taxon>
        <taxon>Chitinophagaceae</taxon>
        <taxon>Puia</taxon>
    </lineage>
</organism>
<accession>A0A8J2XQQ5</accession>
<gene>
    <name evidence="1" type="ORF">GCM10011511_06310</name>
</gene>
<proteinExistence type="predicted"/>
<reference evidence="1" key="2">
    <citation type="submission" date="2020-09" db="EMBL/GenBank/DDBJ databases">
        <authorList>
            <person name="Sun Q."/>
            <person name="Zhou Y."/>
        </authorList>
    </citation>
    <scope>NUCLEOTIDE SEQUENCE</scope>
    <source>
        <strain evidence="1">CGMCC 1.15448</strain>
    </source>
</reference>
<dbReference type="AlphaFoldDB" id="A0A8J2XQQ5"/>
<comment type="caution">
    <text evidence="1">The sequence shown here is derived from an EMBL/GenBank/DDBJ whole genome shotgun (WGS) entry which is preliminary data.</text>
</comment>
<evidence type="ECO:0000313" key="2">
    <source>
        <dbReference type="Proteomes" id="UP000607559"/>
    </source>
</evidence>
<keyword evidence="2" id="KW-1185">Reference proteome</keyword>
<protein>
    <submittedName>
        <fullName evidence="1">Uncharacterized protein</fullName>
    </submittedName>
</protein>
<reference evidence="1" key="1">
    <citation type="journal article" date="2014" name="Int. J. Syst. Evol. Microbiol.">
        <title>Complete genome sequence of Corynebacterium casei LMG S-19264T (=DSM 44701T), isolated from a smear-ripened cheese.</title>
        <authorList>
            <consortium name="US DOE Joint Genome Institute (JGI-PGF)"/>
            <person name="Walter F."/>
            <person name="Albersmeier A."/>
            <person name="Kalinowski J."/>
            <person name="Ruckert C."/>
        </authorList>
    </citation>
    <scope>NUCLEOTIDE SEQUENCE</scope>
    <source>
        <strain evidence="1">CGMCC 1.15448</strain>
    </source>
</reference>